<dbReference type="AlphaFoldDB" id="K1TBV5"/>
<name>K1TBV5_9ZZZZ</name>
<dbReference type="EMBL" id="AJWY01005097">
    <property type="protein sequence ID" value="EKC70562.1"/>
    <property type="molecule type" value="Genomic_DNA"/>
</dbReference>
<accession>K1TBV5</accession>
<proteinExistence type="predicted"/>
<evidence type="ECO:0000313" key="1">
    <source>
        <dbReference type="EMBL" id="EKC70562.1"/>
    </source>
</evidence>
<sequence>ASEVMNLGLYLSGVDLAAEGEVERINQLAKRLEHMPEVDCDKFAGMLDANSISGTKDISQLTERLDDYVILPDAAVRSPLESIWWLRRVPCPGKADWVHQL</sequence>
<organism evidence="1">
    <name type="scientific">human gut metagenome</name>
    <dbReference type="NCBI Taxonomy" id="408170"/>
    <lineage>
        <taxon>unclassified sequences</taxon>
        <taxon>metagenomes</taxon>
        <taxon>organismal metagenomes</taxon>
    </lineage>
</organism>
<reference evidence="1" key="1">
    <citation type="journal article" date="2013" name="Environ. Microbiol.">
        <title>Microbiota from the distal guts of lean and obese adolescents exhibit partial functional redundancy besides clear differences in community structure.</title>
        <authorList>
            <person name="Ferrer M."/>
            <person name="Ruiz A."/>
            <person name="Lanza F."/>
            <person name="Haange S.B."/>
            <person name="Oberbach A."/>
            <person name="Till H."/>
            <person name="Bargiela R."/>
            <person name="Campoy C."/>
            <person name="Segura M.T."/>
            <person name="Richter M."/>
            <person name="von Bergen M."/>
            <person name="Seifert J."/>
            <person name="Suarez A."/>
        </authorList>
    </citation>
    <scope>NUCLEOTIDE SEQUENCE</scope>
</reference>
<protein>
    <submittedName>
        <fullName evidence="1">Uncharacterized protein</fullName>
    </submittedName>
</protein>
<gene>
    <name evidence="1" type="ORF">LEA_07717</name>
</gene>
<comment type="caution">
    <text evidence="1">The sequence shown here is derived from an EMBL/GenBank/DDBJ whole genome shotgun (WGS) entry which is preliminary data.</text>
</comment>
<feature type="non-terminal residue" evidence="1">
    <location>
        <position position="1"/>
    </location>
</feature>